<sequence>MASKSIVVFLFLAVIASSVIAQAPGPSPTRSPLPATPPISQPPRTAAQLHHAPALRRPPSLPRQLPPPLRLVHPPPPSLHRRLLRHLLPPMERLPQMLLHARPNLLLLTRITRLHSPPGLLRDLYSSLLCYCSMVF</sequence>
<comment type="caution">
    <text evidence="3">The sequence shown here is derived from an EMBL/GenBank/DDBJ whole genome shotgun (WGS) entry which is preliminary data.</text>
</comment>
<feature type="signal peptide" evidence="2">
    <location>
        <begin position="1"/>
        <end position="21"/>
    </location>
</feature>
<dbReference type="AlphaFoldDB" id="A0A8S9NEX4"/>
<feature type="compositionally biased region" description="Pro residues" evidence="1">
    <location>
        <begin position="59"/>
        <end position="73"/>
    </location>
</feature>
<evidence type="ECO:0000313" key="4">
    <source>
        <dbReference type="Proteomes" id="UP000712600"/>
    </source>
</evidence>
<gene>
    <name evidence="3" type="ORF">F2Q69_00042427</name>
</gene>
<evidence type="ECO:0000256" key="1">
    <source>
        <dbReference type="SAM" id="MobiDB-lite"/>
    </source>
</evidence>
<name>A0A8S9NEX4_BRACR</name>
<evidence type="ECO:0000313" key="3">
    <source>
        <dbReference type="EMBL" id="KAF3500417.1"/>
    </source>
</evidence>
<dbReference type="EMBL" id="QGKX02001621">
    <property type="protein sequence ID" value="KAF3500417.1"/>
    <property type="molecule type" value="Genomic_DNA"/>
</dbReference>
<dbReference type="Proteomes" id="UP000712600">
    <property type="component" value="Unassembled WGS sequence"/>
</dbReference>
<evidence type="ECO:0000256" key="2">
    <source>
        <dbReference type="SAM" id="SignalP"/>
    </source>
</evidence>
<feature type="chain" id="PRO_5035811167" evidence="2">
    <location>
        <begin position="22"/>
        <end position="136"/>
    </location>
</feature>
<feature type="compositionally biased region" description="Pro residues" evidence="1">
    <location>
        <begin position="25"/>
        <end position="41"/>
    </location>
</feature>
<accession>A0A8S9NEX4</accession>
<feature type="region of interest" description="Disordered" evidence="1">
    <location>
        <begin position="24"/>
        <end position="73"/>
    </location>
</feature>
<protein>
    <submittedName>
        <fullName evidence="3">Uncharacterized protein</fullName>
    </submittedName>
</protein>
<keyword evidence="2" id="KW-0732">Signal</keyword>
<proteinExistence type="predicted"/>
<organism evidence="3 4">
    <name type="scientific">Brassica cretica</name>
    <name type="common">Mustard</name>
    <dbReference type="NCBI Taxonomy" id="69181"/>
    <lineage>
        <taxon>Eukaryota</taxon>
        <taxon>Viridiplantae</taxon>
        <taxon>Streptophyta</taxon>
        <taxon>Embryophyta</taxon>
        <taxon>Tracheophyta</taxon>
        <taxon>Spermatophyta</taxon>
        <taxon>Magnoliopsida</taxon>
        <taxon>eudicotyledons</taxon>
        <taxon>Gunneridae</taxon>
        <taxon>Pentapetalae</taxon>
        <taxon>rosids</taxon>
        <taxon>malvids</taxon>
        <taxon>Brassicales</taxon>
        <taxon>Brassicaceae</taxon>
        <taxon>Brassiceae</taxon>
        <taxon>Brassica</taxon>
    </lineage>
</organism>
<reference evidence="3" key="1">
    <citation type="submission" date="2019-12" db="EMBL/GenBank/DDBJ databases">
        <title>Genome sequencing and annotation of Brassica cretica.</title>
        <authorList>
            <person name="Studholme D.J."/>
            <person name="Sarris P."/>
        </authorList>
    </citation>
    <scope>NUCLEOTIDE SEQUENCE</scope>
    <source>
        <strain evidence="3">PFS-109/04</strain>
        <tissue evidence="3">Leaf</tissue>
    </source>
</reference>